<evidence type="ECO:0000256" key="2">
    <source>
        <dbReference type="SAM" id="Coils"/>
    </source>
</evidence>
<name>A0ABN7RP86_OIKDI</name>
<evidence type="ECO:0000259" key="3">
    <source>
        <dbReference type="PROSITE" id="PS50998"/>
    </source>
</evidence>
<feature type="domain" description="Gla" evidence="3">
    <location>
        <begin position="30"/>
        <end position="76"/>
    </location>
</feature>
<protein>
    <submittedName>
        <fullName evidence="4">Oidioi.mRNA.OKI2018_I69.PAR.g8928.t1.cds</fullName>
    </submittedName>
</protein>
<accession>A0ABN7RP86</accession>
<dbReference type="Gene3D" id="4.10.740.10">
    <property type="entry name" value="Coagulation Factor IX"/>
    <property type="match status" value="1"/>
</dbReference>
<gene>
    <name evidence="4" type="ORF">OKIOD_LOCUS486</name>
</gene>
<dbReference type="InterPro" id="IPR016187">
    <property type="entry name" value="CTDL_fold"/>
</dbReference>
<dbReference type="SUPFAM" id="SSF56436">
    <property type="entry name" value="C-type lectin-like"/>
    <property type="match status" value="1"/>
</dbReference>
<evidence type="ECO:0000313" key="4">
    <source>
        <dbReference type="EMBL" id="CAG5078205.1"/>
    </source>
</evidence>
<proteinExistence type="predicted"/>
<dbReference type="SMART" id="SM00069">
    <property type="entry name" value="GLA"/>
    <property type="match status" value="1"/>
</dbReference>
<dbReference type="CDD" id="cd00037">
    <property type="entry name" value="CLECT"/>
    <property type="match status" value="1"/>
</dbReference>
<dbReference type="InterPro" id="IPR035972">
    <property type="entry name" value="GLA-like_dom_SF"/>
</dbReference>
<dbReference type="Proteomes" id="UP001158576">
    <property type="component" value="Chromosome PAR"/>
</dbReference>
<dbReference type="InterPro" id="IPR000294">
    <property type="entry name" value="GLA_domain"/>
</dbReference>
<dbReference type="PROSITE" id="PS50998">
    <property type="entry name" value="GLA_2"/>
    <property type="match status" value="1"/>
</dbReference>
<dbReference type="SUPFAM" id="SSF57630">
    <property type="entry name" value="GLA-domain"/>
    <property type="match status" value="1"/>
</dbReference>
<reference evidence="4 5" key="1">
    <citation type="submission" date="2021-04" db="EMBL/GenBank/DDBJ databases">
        <authorList>
            <person name="Bliznina A."/>
        </authorList>
    </citation>
    <scope>NUCLEOTIDE SEQUENCE [LARGE SCALE GENOMIC DNA]</scope>
</reference>
<sequence>MIRVFLLINCLFGAKIEKDEANAFLRVRRANTGYEEYMNSGNLERECIEETCDSYEFHEVYDDHSISDPLLNKYILCKESEKLYNDGNATSTPDFVRTCFENEDSPTICNKTDIQRQLAEKNTEINELKDELKNFKKIRFLKGKEKMEFLDADRYCKHQGGRLAFFNTEHEYNQYIRLKPFRQEHIGMRSVTPENQIWRNVDGSVPYINWQTPPKRLTKQELAVCISYPPETCGVAIHQEFVHLEIGLNYCDGEKLHFTCRLN</sequence>
<keyword evidence="5" id="KW-1185">Reference proteome</keyword>
<keyword evidence="1" id="KW-1015">Disulfide bond</keyword>
<dbReference type="EMBL" id="OU015568">
    <property type="protein sequence ID" value="CAG5078205.1"/>
    <property type="molecule type" value="Genomic_DNA"/>
</dbReference>
<dbReference type="Pfam" id="PF00594">
    <property type="entry name" value="Gla"/>
    <property type="match status" value="1"/>
</dbReference>
<organism evidence="4 5">
    <name type="scientific">Oikopleura dioica</name>
    <name type="common">Tunicate</name>
    <dbReference type="NCBI Taxonomy" id="34765"/>
    <lineage>
        <taxon>Eukaryota</taxon>
        <taxon>Metazoa</taxon>
        <taxon>Chordata</taxon>
        <taxon>Tunicata</taxon>
        <taxon>Appendicularia</taxon>
        <taxon>Copelata</taxon>
        <taxon>Oikopleuridae</taxon>
        <taxon>Oikopleura</taxon>
    </lineage>
</organism>
<dbReference type="InterPro" id="IPR016186">
    <property type="entry name" value="C-type_lectin-like/link_sf"/>
</dbReference>
<dbReference type="Gene3D" id="3.10.100.10">
    <property type="entry name" value="Mannose-Binding Protein A, subunit A"/>
    <property type="match status" value="1"/>
</dbReference>
<evidence type="ECO:0000256" key="1">
    <source>
        <dbReference type="ARBA" id="ARBA00023157"/>
    </source>
</evidence>
<evidence type="ECO:0000313" key="5">
    <source>
        <dbReference type="Proteomes" id="UP001158576"/>
    </source>
</evidence>
<dbReference type="InterPro" id="IPR017857">
    <property type="entry name" value="Coagulation_fac-like_Gla_dom"/>
</dbReference>
<feature type="coiled-coil region" evidence="2">
    <location>
        <begin position="111"/>
        <end position="138"/>
    </location>
</feature>
<keyword evidence="2" id="KW-0175">Coiled coil</keyword>